<protein>
    <submittedName>
        <fullName evidence="1">Uncharacterized protein</fullName>
    </submittedName>
</protein>
<evidence type="ECO:0000313" key="2">
    <source>
        <dbReference type="Proteomes" id="UP000244603"/>
    </source>
</evidence>
<accession>A0A2R3ZXK0</accession>
<keyword evidence="2" id="KW-1185">Reference proteome</keyword>
<proteinExistence type="predicted"/>
<dbReference type="EMBL" id="MH028956">
    <property type="protein sequence ID" value="AVR55465.1"/>
    <property type="molecule type" value="Genomic_DNA"/>
</dbReference>
<dbReference type="Proteomes" id="UP000244603">
    <property type="component" value="Segment"/>
</dbReference>
<gene>
    <name evidence="1" type="ORF">phiSABS2_20</name>
</gene>
<name>A0A2R3ZXK0_9CAUD</name>
<organism evidence="1 2">
    <name type="scientific">Staphylococcus phage phiSA_BS2</name>
    <dbReference type="NCBI Taxonomy" id="2126724"/>
    <lineage>
        <taxon>Viruses</taxon>
        <taxon>Duplodnaviria</taxon>
        <taxon>Heunggongvirae</taxon>
        <taxon>Uroviricota</taxon>
        <taxon>Caudoviricetes</taxon>
        <taxon>Herelleviridae</taxon>
        <taxon>Twortvirinae</taxon>
        <taxon>Baoshanvirus</taxon>
        <taxon>Baoshanvirus BS2</taxon>
    </lineage>
</organism>
<evidence type="ECO:0000313" key="1">
    <source>
        <dbReference type="EMBL" id="AVR55465.1"/>
    </source>
</evidence>
<sequence length="112" mass="13177">MVVKEKIFAYFRNKENKYVELSNGVEVKLVYVSGVSDKRLGLMFEHVYDDIKIEFHFHTFGDGTMTIMEIPEGYYNNTQVRVTSMDHIGFVINETLCNWVENKDEIGLKWKD</sequence>
<reference evidence="1 2" key="1">
    <citation type="submission" date="2018-03" db="EMBL/GenBank/DDBJ databases">
        <title>Isolation,the biological characteristics and genomics of two new strains of lysate Staphylococcus aureus phage.</title>
        <authorList>
            <person name="Jin X."/>
            <person name="Zhang C."/>
            <person name="Wang X."/>
            <person name="Zhong J."/>
        </authorList>
    </citation>
    <scope>NUCLEOTIDE SEQUENCE [LARGE SCALE GENOMIC DNA]</scope>
</reference>